<dbReference type="PANTHER" id="PTHR30614:SF20">
    <property type="entry name" value="GLUTAMINE TRANSPORT SYSTEM PERMEASE PROTEIN GLNP"/>
    <property type="match status" value="1"/>
</dbReference>
<dbReference type="PANTHER" id="PTHR30614">
    <property type="entry name" value="MEMBRANE COMPONENT OF AMINO ACID ABC TRANSPORTER"/>
    <property type="match status" value="1"/>
</dbReference>
<dbReference type="InterPro" id="IPR010065">
    <property type="entry name" value="AA_ABC_transptr_permease_3TM"/>
</dbReference>
<feature type="transmembrane region" description="Helical" evidence="9">
    <location>
        <begin position="94"/>
        <end position="114"/>
    </location>
</feature>
<evidence type="ECO:0000256" key="5">
    <source>
        <dbReference type="ARBA" id="ARBA00022692"/>
    </source>
</evidence>
<dbReference type="EMBL" id="RHLK01000023">
    <property type="protein sequence ID" value="MVP02390.1"/>
    <property type="molecule type" value="Genomic_DNA"/>
</dbReference>
<dbReference type="GO" id="GO:0022857">
    <property type="term" value="F:transmembrane transporter activity"/>
    <property type="evidence" value="ECO:0007669"/>
    <property type="project" value="InterPro"/>
</dbReference>
<dbReference type="InterPro" id="IPR000515">
    <property type="entry name" value="MetI-like"/>
</dbReference>
<dbReference type="NCBIfam" id="TIGR01726">
    <property type="entry name" value="HEQRo_perm_3TM"/>
    <property type="match status" value="1"/>
</dbReference>
<keyword evidence="5 9" id="KW-0812">Transmembrane</keyword>
<reference evidence="11 12" key="1">
    <citation type="journal article" date="2019" name="Microorganisms">
        <title>Paenibacillus lutrae sp. nov., A Chitinolytic Species Isolated from A River Otter in Castril Natural Park, Granada, Spain.</title>
        <authorList>
            <person name="Rodriguez M."/>
            <person name="Reina J.C."/>
            <person name="Bejar V."/>
            <person name="Llamas I."/>
        </authorList>
    </citation>
    <scope>NUCLEOTIDE SEQUENCE [LARGE SCALE GENOMIC DNA]</scope>
    <source>
        <strain evidence="11 12">N10</strain>
    </source>
</reference>
<dbReference type="GO" id="GO:0043190">
    <property type="term" value="C:ATP-binding cassette (ABC) transporter complex"/>
    <property type="evidence" value="ECO:0007669"/>
    <property type="project" value="InterPro"/>
</dbReference>
<dbReference type="OrthoDB" id="9805999at2"/>
<dbReference type="Gene3D" id="1.10.3720.10">
    <property type="entry name" value="MetI-like"/>
    <property type="match status" value="1"/>
</dbReference>
<feature type="transmembrane region" description="Helical" evidence="9">
    <location>
        <begin position="199"/>
        <end position="218"/>
    </location>
</feature>
<sequence>MNFEFLGEYWHYFVDGTKVTLLLSIFTVVLGAIFGTLLSLMRLSGLTPVRLLATAYIEFFRGTPIIIQVFLVYYSLPQLIEGFRFPPFPFLEQYGGEFTAAVITLALNSTAYVAEIMRAGIQSVDKGQMEAARSLGMKPWMSLRLIIIPQAFRTVLPALGNELIVIIKETSIVSVIGLGELMFNADTVKGSLSKPFEPLIIAALIYLVITFTLSKLVGRLERRLKRSHA</sequence>
<keyword evidence="7 9" id="KW-1133">Transmembrane helix</keyword>
<dbReference type="FunFam" id="1.10.3720.10:FF:000033">
    <property type="entry name" value="Polar amino acid ABC transporter permease"/>
    <property type="match status" value="1"/>
</dbReference>
<evidence type="ECO:0000256" key="1">
    <source>
        <dbReference type="ARBA" id="ARBA00004651"/>
    </source>
</evidence>
<comment type="subcellular location">
    <subcellularLocation>
        <location evidence="1 9">Cell membrane</location>
        <topology evidence="1 9">Multi-pass membrane protein</topology>
    </subcellularLocation>
</comment>
<evidence type="ECO:0000256" key="2">
    <source>
        <dbReference type="ARBA" id="ARBA00010072"/>
    </source>
</evidence>
<evidence type="ECO:0000256" key="3">
    <source>
        <dbReference type="ARBA" id="ARBA00022448"/>
    </source>
</evidence>
<evidence type="ECO:0000259" key="10">
    <source>
        <dbReference type="PROSITE" id="PS50928"/>
    </source>
</evidence>
<protein>
    <submittedName>
        <fullName evidence="11">ABC transporter permease subunit</fullName>
    </submittedName>
</protein>
<dbReference type="Proteomes" id="UP000490800">
    <property type="component" value="Unassembled WGS sequence"/>
</dbReference>
<comment type="caution">
    <text evidence="11">The sequence shown here is derived from an EMBL/GenBank/DDBJ whole genome shotgun (WGS) entry which is preliminary data.</text>
</comment>
<dbReference type="PROSITE" id="PS50928">
    <property type="entry name" value="ABC_TM1"/>
    <property type="match status" value="1"/>
</dbReference>
<evidence type="ECO:0000256" key="8">
    <source>
        <dbReference type="ARBA" id="ARBA00023136"/>
    </source>
</evidence>
<evidence type="ECO:0000313" key="11">
    <source>
        <dbReference type="EMBL" id="MVP02390.1"/>
    </source>
</evidence>
<keyword evidence="12" id="KW-1185">Reference proteome</keyword>
<dbReference type="SUPFAM" id="SSF161098">
    <property type="entry name" value="MetI-like"/>
    <property type="match status" value="1"/>
</dbReference>
<dbReference type="InterPro" id="IPR035906">
    <property type="entry name" value="MetI-like_sf"/>
</dbReference>
<evidence type="ECO:0000256" key="9">
    <source>
        <dbReference type="RuleBase" id="RU363032"/>
    </source>
</evidence>
<evidence type="ECO:0000313" key="12">
    <source>
        <dbReference type="Proteomes" id="UP000490800"/>
    </source>
</evidence>
<keyword evidence="3 9" id="KW-0813">Transport</keyword>
<organism evidence="11 12">
    <name type="scientific">Paenibacillus lutrae</name>
    <dbReference type="NCBI Taxonomy" id="2078573"/>
    <lineage>
        <taxon>Bacteria</taxon>
        <taxon>Bacillati</taxon>
        <taxon>Bacillota</taxon>
        <taxon>Bacilli</taxon>
        <taxon>Bacillales</taxon>
        <taxon>Paenibacillaceae</taxon>
        <taxon>Paenibacillus</taxon>
    </lineage>
</organism>
<dbReference type="RefSeq" id="WP_068774739.1">
    <property type="nucleotide sequence ID" value="NZ_RHLK01000023.1"/>
</dbReference>
<accession>A0A7X3FMD0</accession>
<gene>
    <name evidence="11" type="ORF">EDM21_23175</name>
</gene>
<feature type="transmembrane region" description="Helical" evidence="9">
    <location>
        <begin position="53"/>
        <end position="74"/>
    </location>
</feature>
<evidence type="ECO:0000256" key="7">
    <source>
        <dbReference type="ARBA" id="ARBA00022989"/>
    </source>
</evidence>
<dbReference type="CDD" id="cd06261">
    <property type="entry name" value="TM_PBP2"/>
    <property type="match status" value="1"/>
</dbReference>
<keyword evidence="6" id="KW-0029">Amino-acid transport</keyword>
<comment type="similarity">
    <text evidence="2">Belongs to the binding-protein-dependent transport system permease family. HisMQ subfamily.</text>
</comment>
<dbReference type="AlphaFoldDB" id="A0A7X3FMD0"/>
<dbReference type="Pfam" id="PF00528">
    <property type="entry name" value="BPD_transp_1"/>
    <property type="match status" value="1"/>
</dbReference>
<name>A0A7X3FMD0_9BACL</name>
<keyword evidence="8 9" id="KW-0472">Membrane</keyword>
<dbReference type="GO" id="GO:0006865">
    <property type="term" value="P:amino acid transport"/>
    <property type="evidence" value="ECO:0007669"/>
    <property type="project" value="UniProtKB-KW"/>
</dbReference>
<proteinExistence type="inferred from homology"/>
<feature type="domain" description="ABC transmembrane type-1" evidence="10">
    <location>
        <begin position="17"/>
        <end position="217"/>
    </location>
</feature>
<feature type="transmembrane region" description="Helical" evidence="9">
    <location>
        <begin position="20"/>
        <end position="41"/>
    </location>
</feature>
<keyword evidence="4" id="KW-1003">Cell membrane</keyword>
<dbReference type="InterPro" id="IPR043429">
    <property type="entry name" value="ArtM/GltK/GlnP/TcyL/YhdX-like"/>
</dbReference>
<evidence type="ECO:0000256" key="6">
    <source>
        <dbReference type="ARBA" id="ARBA00022970"/>
    </source>
</evidence>
<evidence type="ECO:0000256" key="4">
    <source>
        <dbReference type="ARBA" id="ARBA00022475"/>
    </source>
</evidence>